<evidence type="ECO:0000313" key="1">
    <source>
        <dbReference type="EMBL" id="GFE84435.1"/>
    </source>
</evidence>
<dbReference type="AlphaFoldDB" id="A0A829YM96"/>
<keyword evidence="2" id="KW-1185">Reference proteome</keyword>
<comment type="caution">
    <text evidence="1">The sequence shown here is derived from an EMBL/GenBank/DDBJ whole genome shotgun (WGS) entry which is preliminary data.</text>
</comment>
<organism evidence="1 2">
    <name type="scientific">Steroidobacter agaridevorans</name>
    <dbReference type="NCBI Taxonomy" id="2695856"/>
    <lineage>
        <taxon>Bacteria</taxon>
        <taxon>Pseudomonadati</taxon>
        <taxon>Pseudomonadota</taxon>
        <taxon>Gammaproteobacteria</taxon>
        <taxon>Steroidobacterales</taxon>
        <taxon>Steroidobacteraceae</taxon>
        <taxon>Steroidobacter</taxon>
    </lineage>
</organism>
<protein>
    <recommendedName>
        <fullName evidence="3">YkgJ family cysteine cluster protein</fullName>
    </recommendedName>
</protein>
<accession>A0A829YM96</accession>
<sequence length="237" mass="26573">MEISLDVPFVLGVLAEEHSRAQDEIRDAGVVRAYENSRQRHDARIASAPDLSTLACRAGCTWCCHFSVDVRAVEVFSILDFVERSLPTEEKARIYAEVRANSVALQGMDDMERMRRNVKCPFLSAGRCSIYEARPQTCRNYHATDVAGCQQSYEDPDNLDIDPEFAPMVYQAGGAHVDAFTRAMRDAGYDTNVYEMNCALDTALSEPDARKRFEQKRAPFKKLAGDDVPGEFEDLAD</sequence>
<dbReference type="Proteomes" id="UP000445000">
    <property type="component" value="Unassembled WGS sequence"/>
</dbReference>
<dbReference type="InterPro" id="IPR005358">
    <property type="entry name" value="Puta_zinc/iron-chelating_dom"/>
</dbReference>
<dbReference type="Pfam" id="PF03692">
    <property type="entry name" value="CxxCxxCC"/>
    <property type="match status" value="1"/>
</dbReference>
<gene>
    <name evidence="1" type="ORF">GCM10011487_64350</name>
</gene>
<dbReference type="EMBL" id="BLJN01000009">
    <property type="protein sequence ID" value="GFE84435.1"/>
    <property type="molecule type" value="Genomic_DNA"/>
</dbReference>
<evidence type="ECO:0008006" key="3">
    <source>
        <dbReference type="Google" id="ProtNLM"/>
    </source>
</evidence>
<reference evidence="2" key="1">
    <citation type="submission" date="2020-01" db="EMBL/GenBank/DDBJ databases">
        <title>'Steroidobacter agaridevorans' sp. nov., agar-degrading bacteria isolated from rhizosphere soils.</title>
        <authorList>
            <person name="Ikenaga M."/>
            <person name="Kataoka M."/>
            <person name="Murouchi A."/>
            <person name="Katsuragi S."/>
            <person name="Sakai M."/>
        </authorList>
    </citation>
    <scope>NUCLEOTIDE SEQUENCE [LARGE SCALE GENOMIC DNA]</scope>
    <source>
        <strain evidence="2">YU21-B</strain>
    </source>
</reference>
<dbReference type="RefSeq" id="WP_161816042.1">
    <property type="nucleotide sequence ID" value="NZ_BLJN01000009.1"/>
</dbReference>
<evidence type="ECO:0000313" key="2">
    <source>
        <dbReference type="Proteomes" id="UP000445000"/>
    </source>
</evidence>
<name>A0A829YM96_9GAMM</name>
<proteinExistence type="predicted"/>